<reference evidence="13 14" key="1">
    <citation type="submission" date="2016-11" db="EMBL/GenBank/DDBJ databases">
        <authorList>
            <person name="Jaros S."/>
            <person name="Januszkiewicz K."/>
            <person name="Wedrychowicz H."/>
        </authorList>
    </citation>
    <scope>NUCLEOTIDE SEQUENCE [LARGE SCALE GENOMIC DNA]</scope>
    <source>
        <strain evidence="13 14">DSM 26897</strain>
    </source>
</reference>
<dbReference type="InterPro" id="IPR003594">
    <property type="entry name" value="HATPase_dom"/>
</dbReference>
<dbReference type="InterPro" id="IPR005467">
    <property type="entry name" value="His_kinase_dom"/>
</dbReference>
<evidence type="ECO:0000256" key="10">
    <source>
        <dbReference type="SAM" id="Phobius"/>
    </source>
</evidence>
<dbReference type="NCBIfam" id="TIGR00229">
    <property type="entry name" value="sensory_box"/>
    <property type="match status" value="1"/>
</dbReference>
<dbReference type="Pfam" id="PF07730">
    <property type="entry name" value="HisKA_3"/>
    <property type="match status" value="1"/>
</dbReference>
<evidence type="ECO:0000256" key="9">
    <source>
        <dbReference type="SAM" id="Coils"/>
    </source>
</evidence>
<dbReference type="SUPFAM" id="SSF55785">
    <property type="entry name" value="PYP-like sensor domain (PAS domain)"/>
    <property type="match status" value="2"/>
</dbReference>
<dbReference type="GO" id="GO:0000155">
    <property type="term" value="F:phosphorelay sensor kinase activity"/>
    <property type="evidence" value="ECO:0007669"/>
    <property type="project" value="InterPro"/>
</dbReference>
<dbReference type="PANTHER" id="PTHR24421:SF37">
    <property type="entry name" value="SENSOR HISTIDINE KINASE NARS"/>
    <property type="match status" value="1"/>
</dbReference>
<keyword evidence="3" id="KW-0808">Transferase</keyword>
<evidence type="ECO:0000256" key="2">
    <source>
        <dbReference type="ARBA" id="ARBA00022475"/>
    </source>
</evidence>
<dbReference type="SUPFAM" id="SSF55874">
    <property type="entry name" value="ATPase domain of HSP90 chaperone/DNA topoisomerase II/histidine kinase"/>
    <property type="match status" value="1"/>
</dbReference>
<dbReference type="EMBL" id="FQUO01000024">
    <property type="protein sequence ID" value="SHG28722.1"/>
    <property type="molecule type" value="Genomic_DNA"/>
</dbReference>
<name>A0A1M5IK86_9BACT</name>
<dbReference type="Gene3D" id="3.30.565.10">
    <property type="entry name" value="Histidine kinase-like ATPase, C-terminal domain"/>
    <property type="match status" value="1"/>
</dbReference>
<keyword evidence="7" id="KW-0902">Two-component regulatory system</keyword>
<dbReference type="PROSITE" id="PS50112">
    <property type="entry name" value="PAS"/>
    <property type="match status" value="1"/>
</dbReference>
<keyword evidence="14" id="KW-1185">Reference proteome</keyword>
<keyword evidence="5" id="KW-0418">Kinase</keyword>
<dbReference type="PANTHER" id="PTHR24421">
    <property type="entry name" value="NITRATE/NITRITE SENSOR PROTEIN NARX-RELATED"/>
    <property type="match status" value="1"/>
</dbReference>
<accession>A0A1M5IK86</accession>
<dbReference type="InterPro" id="IPR011712">
    <property type="entry name" value="Sig_transdc_His_kin_sub3_dim/P"/>
</dbReference>
<evidence type="ECO:0000313" key="13">
    <source>
        <dbReference type="EMBL" id="SHG28722.1"/>
    </source>
</evidence>
<protein>
    <submittedName>
        <fullName evidence="13">PAS domain S-box-containing protein</fullName>
    </submittedName>
</protein>
<dbReference type="Gene3D" id="3.30.450.20">
    <property type="entry name" value="PAS domain"/>
    <property type="match status" value="2"/>
</dbReference>
<comment type="subcellular location">
    <subcellularLocation>
        <location evidence="1">Cell membrane</location>
        <topology evidence="1">Multi-pass membrane protein</topology>
    </subcellularLocation>
</comment>
<proteinExistence type="predicted"/>
<dbReference type="InterPro" id="IPR000014">
    <property type="entry name" value="PAS"/>
</dbReference>
<keyword evidence="9" id="KW-0175">Coiled coil</keyword>
<dbReference type="SMART" id="SM00091">
    <property type="entry name" value="PAS"/>
    <property type="match status" value="2"/>
</dbReference>
<feature type="coiled-coil region" evidence="9">
    <location>
        <begin position="285"/>
        <end position="315"/>
    </location>
</feature>
<evidence type="ECO:0000256" key="6">
    <source>
        <dbReference type="ARBA" id="ARBA00022989"/>
    </source>
</evidence>
<dbReference type="CDD" id="cd00130">
    <property type="entry name" value="PAS"/>
    <property type="match status" value="1"/>
</dbReference>
<dbReference type="OrthoDB" id="5401121at2"/>
<dbReference type="GO" id="GO:0005886">
    <property type="term" value="C:plasma membrane"/>
    <property type="evidence" value="ECO:0007669"/>
    <property type="project" value="UniProtKB-SubCell"/>
</dbReference>
<dbReference type="STRING" id="1302690.BUE76_10190"/>
<evidence type="ECO:0000313" key="14">
    <source>
        <dbReference type="Proteomes" id="UP000184368"/>
    </source>
</evidence>
<dbReference type="CDD" id="cd16917">
    <property type="entry name" value="HATPase_UhpB-NarQ-NarX-like"/>
    <property type="match status" value="1"/>
</dbReference>
<evidence type="ECO:0000256" key="3">
    <source>
        <dbReference type="ARBA" id="ARBA00022679"/>
    </source>
</evidence>
<evidence type="ECO:0000256" key="8">
    <source>
        <dbReference type="ARBA" id="ARBA00023136"/>
    </source>
</evidence>
<feature type="transmembrane region" description="Helical" evidence="10">
    <location>
        <begin position="149"/>
        <end position="167"/>
    </location>
</feature>
<evidence type="ECO:0000259" key="11">
    <source>
        <dbReference type="PROSITE" id="PS50109"/>
    </source>
</evidence>
<evidence type="ECO:0000256" key="1">
    <source>
        <dbReference type="ARBA" id="ARBA00004651"/>
    </source>
</evidence>
<dbReference type="InterPro" id="IPR050482">
    <property type="entry name" value="Sensor_HK_TwoCompSys"/>
</dbReference>
<evidence type="ECO:0000256" key="7">
    <source>
        <dbReference type="ARBA" id="ARBA00023012"/>
    </source>
</evidence>
<dbReference type="Pfam" id="PF02518">
    <property type="entry name" value="HATPase_c"/>
    <property type="match status" value="1"/>
</dbReference>
<feature type="transmembrane region" description="Helical" evidence="10">
    <location>
        <begin position="12"/>
        <end position="30"/>
    </location>
</feature>
<dbReference type="Pfam" id="PF13426">
    <property type="entry name" value="PAS_9"/>
    <property type="match status" value="1"/>
</dbReference>
<evidence type="ECO:0000259" key="12">
    <source>
        <dbReference type="PROSITE" id="PS50112"/>
    </source>
</evidence>
<keyword evidence="2" id="KW-1003">Cell membrane</keyword>
<dbReference type="GO" id="GO:0046983">
    <property type="term" value="F:protein dimerization activity"/>
    <property type="evidence" value="ECO:0007669"/>
    <property type="project" value="InterPro"/>
</dbReference>
<dbReference type="InterPro" id="IPR036890">
    <property type="entry name" value="HATPase_C_sf"/>
</dbReference>
<keyword evidence="8 10" id="KW-0472">Membrane</keyword>
<dbReference type="PROSITE" id="PS50109">
    <property type="entry name" value="HIS_KIN"/>
    <property type="match status" value="1"/>
</dbReference>
<dbReference type="Pfam" id="PF08448">
    <property type="entry name" value="PAS_4"/>
    <property type="match status" value="1"/>
</dbReference>
<dbReference type="Gene3D" id="1.20.5.1930">
    <property type="match status" value="1"/>
</dbReference>
<feature type="domain" description="PAS" evidence="12">
    <location>
        <begin position="312"/>
        <end position="357"/>
    </location>
</feature>
<dbReference type="Proteomes" id="UP000184368">
    <property type="component" value="Unassembled WGS sequence"/>
</dbReference>
<evidence type="ECO:0000256" key="4">
    <source>
        <dbReference type="ARBA" id="ARBA00022692"/>
    </source>
</evidence>
<sequence>MKKRVLDSLVPVLALIMVAGIALLLMVFALHSRNHKRDMNQAQYDHEVLETINQLEQAHDQMVAARQASTTQWALTRNQHTYRLVALLQQEPAYQPFITQLQRDINTDSAAGAQLAHTLNFLQYNVHQRIRADEKIALTNQKKIERIRLVTLCLLSVTLLLFFYTLYHNFSNTQALRRQHAFSMGILQHLPDATATTNPKYELQQWNRPFGQMLWGASANGGTDIRTLLPGWEPADTQVLEQALAQKGSWKKEWQLRTQGTTIVELHVSLLQENSKQQLGTLWVLKDITDRKQQLERLSAKAEKLEINLNSQVQLLQQILHKVPESMFQVDHEGRYLHINRQGAEFLPFEVADVLGKKMWDVFPALRGTGFEKAFRQACTTGTEQFIEFHSPVSAKVYQVVFIPISGMVNIAFRDLSELKKVQSEVSSLSAALVEAREAERRRISAELHDDLGQQLTSNKILLNYLVGLLQLPDGDLLRQFGKLEKQMEAAINTMRHLNRSISNNQLEDLGLSDVLRQDAAQFSRSFGIPVNLEIELADQLPENRVAVALYHIFSEALTNIARHAAAHRVTVFLGLEGGSIIMEVRDDGCGFQQPGNNLGLRSMEERARSMQGHCHISSTPGSGTTVRVKLPLKKD</sequence>
<dbReference type="AlphaFoldDB" id="A0A1M5IK86"/>
<dbReference type="InterPro" id="IPR035965">
    <property type="entry name" value="PAS-like_dom_sf"/>
</dbReference>
<keyword evidence="4 10" id="KW-0812">Transmembrane</keyword>
<organism evidence="13 14">
    <name type="scientific">Cnuella takakiae</name>
    <dbReference type="NCBI Taxonomy" id="1302690"/>
    <lineage>
        <taxon>Bacteria</taxon>
        <taxon>Pseudomonadati</taxon>
        <taxon>Bacteroidota</taxon>
        <taxon>Chitinophagia</taxon>
        <taxon>Chitinophagales</taxon>
        <taxon>Chitinophagaceae</taxon>
        <taxon>Cnuella</taxon>
    </lineage>
</organism>
<dbReference type="InterPro" id="IPR013656">
    <property type="entry name" value="PAS_4"/>
</dbReference>
<feature type="domain" description="Histidine kinase" evidence="11">
    <location>
        <begin position="443"/>
        <end position="635"/>
    </location>
</feature>
<gene>
    <name evidence="13" type="ORF">SAMN05444008_12427</name>
</gene>
<dbReference type="SMART" id="SM00387">
    <property type="entry name" value="HATPase_c"/>
    <property type="match status" value="1"/>
</dbReference>
<evidence type="ECO:0000256" key="5">
    <source>
        <dbReference type="ARBA" id="ARBA00022777"/>
    </source>
</evidence>
<dbReference type="RefSeq" id="WP_083596719.1">
    <property type="nucleotide sequence ID" value="NZ_FQUO01000024.1"/>
</dbReference>
<keyword evidence="6 10" id="KW-1133">Transmembrane helix</keyword>